<evidence type="ECO:0000313" key="2">
    <source>
        <dbReference type="EMBL" id="MDW4572238.1"/>
    </source>
</evidence>
<dbReference type="Proteomes" id="UP001283109">
    <property type="component" value="Unassembled WGS sequence"/>
</dbReference>
<reference evidence="2 3" key="1">
    <citation type="submission" date="2023-11" db="EMBL/GenBank/DDBJ databases">
        <title>Draft genome sequence of Microbacterium arthrosphaerae JCM 30492.</title>
        <authorList>
            <person name="Zhang G."/>
            <person name="Ding Y."/>
        </authorList>
    </citation>
    <scope>NUCLEOTIDE SEQUENCE [LARGE SCALE GENOMIC DNA]</scope>
    <source>
        <strain evidence="2 3">JCM 30492</strain>
    </source>
</reference>
<organism evidence="2 3">
    <name type="scientific">Microbacterium arthrosphaerae</name>
    <dbReference type="NCBI Taxonomy" id="792652"/>
    <lineage>
        <taxon>Bacteria</taxon>
        <taxon>Bacillati</taxon>
        <taxon>Actinomycetota</taxon>
        <taxon>Actinomycetes</taxon>
        <taxon>Micrococcales</taxon>
        <taxon>Microbacteriaceae</taxon>
        <taxon>Microbacterium</taxon>
    </lineage>
</organism>
<keyword evidence="1" id="KW-0472">Membrane</keyword>
<gene>
    <name evidence="2" type="ORF">R8Z58_05530</name>
</gene>
<proteinExistence type="predicted"/>
<protein>
    <recommendedName>
        <fullName evidence="4">Fimbrial assembly protein</fullName>
    </recommendedName>
</protein>
<keyword evidence="1" id="KW-1133">Transmembrane helix</keyword>
<name>A0ABU4GYU0_9MICO</name>
<feature type="transmembrane region" description="Helical" evidence="1">
    <location>
        <begin position="33"/>
        <end position="59"/>
    </location>
</feature>
<evidence type="ECO:0000313" key="3">
    <source>
        <dbReference type="Proteomes" id="UP001283109"/>
    </source>
</evidence>
<evidence type="ECO:0008006" key="4">
    <source>
        <dbReference type="Google" id="ProtNLM"/>
    </source>
</evidence>
<dbReference type="RefSeq" id="WP_318352783.1">
    <property type="nucleotide sequence ID" value="NZ_JAWQEV010000002.1"/>
</dbReference>
<comment type="caution">
    <text evidence="2">The sequence shown here is derived from an EMBL/GenBank/DDBJ whole genome shotgun (WGS) entry which is preliminary data.</text>
</comment>
<dbReference type="EMBL" id="JAWQEV010000002">
    <property type="protein sequence ID" value="MDW4572238.1"/>
    <property type="molecule type" value="Genomic_DNA"/>
</dbReference>
<keyword evidence="3" id="KW-1185">Reference proteome</keyword>
<evidence type="ECO:0000256" key="1">
    <source>
        <dbReference type="SAM" id="Phobius"/>
    </source>
</evidence>
<keyword evidence="1" id="KW-0812">Transmembrane</keyword>
<sequence length="215" mass="23057">MTAIAVPFSGAPRVNLMPRVEVERRERDKLVRLWVWLVLGAIVVALLIIAGAFAFKLFADQRLVAEQARTNALLAEIASLSEVSEALATETELTEFRADAMVNDLAWTPVVAKVINVLPADATLTGFDLTVGGAPQGEDPTLEQGVVGTVSIDSATPLDIVSIIRSLRGVEGVLYADGQSVTSSQVSEGRYAYQLDVEFDQTAYSNQYAAEEGGE</sequence>
<accession>A0ABU4GYU0</accession>